<dbReference type="InterPro" id="IPR029062">
    <property type="entry name" value="Class_I_gatase-like"/>
</dbReference>
<reference evidence="3 4" key="1">
    <citation type="submission" date="2017-10" db="EMBL/GenBank/DDBJ databases">
        <title>Genome sequence of Caulobacter mirabilis FWC38.</title>
        <authorList>
            <person name="Fiebig A."/>
            <person name="Crosson S."/>
        </authorList>
    </citation>
    <scope>NUCLEOTIDE SEQUENCE [LARGE SCALE GENOMIC DNA]</scope>
    <source>
        <strain evidence="3 4">FWC 38</strain>
    </source>
</reference>
<dbReference type="RefSeq" id="WP_099621473.1">
    <property type="nucleotide sequence ID" value="NZ_CP024201.1"/>
</dbReference>
<dbReference type="PANTHER" id="PTHR43130">
    <property type="entry name" value="ARAC-FAMILY TRANSCRIPTIONAL REGULATOR"/>
    <property type="match status" value="1"/>
</dbReference>
<proteinExistence type="predicted"/>
<feature type="signal peptide" evidence="1">
    <location>
        <begin position="1"/>
        <end position="21"/>
    </location>
</feature>
<evidence type="ECO:0000313" key="4">
    <source>
        <dbReference type="Proteomes" id="UP000228945"/>
    </source>
</evidence>
<keyword evidence="4" id="KW-1185">Reference proteome</keyword>
<sequence length="343" mass="36760">MIGRLVAALAVALGLAGSAVAKPLVVILADARGTVATDLLAPYAILAESGAVEVLVAAPTGGPVRLLPGKAWVAPQITLDRLARERPDGPDVVIVPAMLVEDDPARAVWLKAQRKSGARIMSICNGALVLADAGLLKNRQATVHWFSMGKVKKRHPDTVWRQDLRWVQDGPILTTAGISAGEPGTLELLRQLAGEGVMRETAARLGLPLPDPRHDGRDYRLTARGMSTVVINRIAVWRHEEVAIPLTPGFDELAFGTTLDAWSRTYRSTAWATGAPAVRSRHGLTIHRAAATPARFDRQVVLPGPDVMVRTFDAVGRAYGETTARFVALQFEHPYGAISAGRT</sequence>
<dbReference type="AlphaFoldDB" id="A0A2D2AW48"/>
<dbReference type="OrthoDB" id="9793422at2"/>
<evidence type="ECO:0000259" key="2">
    <source>
        <dbReference type="Pfam" id="PF01965"/>
    </source>
</evidence>
<dbReference type="Proteomes" id="UP000228945">
    <property type="component" value="Chromosome"/>
</dbReference>
<organism evidence="3 4">
    <name type="scientific">Caulobacter mirabilis</name>
    <dbReference type="NCBI Taxonomy" id="69666"/>
    <lineage>
        <taxon>Bacteria</taxon>
        <taxon>Pseudomonadati</taxon>
        <taxon>Pseudomonadota</taxon>
        <taxon>Alphaproteobacteria</taxon>
        <taxon>Caulobacterales</taxon>
        <taxon>Caulobacteraceae</taxon>
        <taxon>Caulobacter</taxon>
    </lineage>
</organism>
<dbReference type="Gene3D" id="3.40.50.880">
    <property type="match status" value="1"/>
</dbReference>
<dbReference type="InterPro" id="IPR052158">
    <property type="entry name" value="INH-QAR"/>
</dbReference>
<name>A0A2D2AW48_9CAUL</name>
<feature type="domain" description="DJ-1/PfpI" evidence="2">
    <location>
        <begin position="31"/>
        <end position="182"/>
    </location>
</feature>
<dbReference type="InterPro" id="IPR002818">
    <property type="entry name" value="DJ-1/PfpI"/>
</dbReference>
<dbReference type="EMBL" id="CP024201">
    <property type="protein sequence ID" value="ATQ42216.1"/>
    <property type="molecule type" value="Genomic_DNA"/>
</dbReference>
<gene>
    <name evidence="3" type="ORF">CSW64_07190</name>
</gene>
<dbReference type="SUPFAM" id="SSF52317">
    <property type="entry name" value="Class I glutamine amidotransferase-like"/>
    <property type="match status" value="1"/>
</dbReference>
<dbReference type="Pfam" id="PF01965">
    <property type="entry name" value="DJ-1_PfpI"/>
    <property type="match status" value="1"/>
</dbReference>
<keyword evidence="1" id="KW-0732">Signal</keyword>
<evidence type="ECO:0000313" key="3">
    <source>
        <dbReference type="EMBL" id="ATQ42216.1"/>
    </source>
</evidence>
<evidence type="ECO:0000256" key="1">
    <source>
        <dbReference type="SAM" id="SignalP"/>
    </source>
</evidence>
<dbReference type="PANTHER" id="PTHR43130:SF3">
    <property type="entry name" value="HTH-TYPE TRANSCRIPTIONAL REGULATOR RV1931C"/>
    <property type="match status" value="1"/>
</dbReference>
<protein>
    <submittedName>
        <fullName evidence="3">Thiamine biosynthesis protein ThiJ</fullName>
    </submittedName>
</protein>
<feature type="chain" id="PRO_5013669218" evidence="1">
    <location>
        <begin position="22"/>
        <end position="343"/>
    </location>
</feature>
<dbReference type="KEGG" id="cmb:CSW64_07190"/>
<accession>A0A2D2AW48</accession>